<dbReference type="InterPro" id="IPR052892">
    <property type="entry name" value="NA-targeting_endonuclease"/>
</dbReference>
<evidence type="ECO:0000313" key="3">
    <source>
        <dbReference type="EMBL" id="AZQ35531.1"/>
    </source>
</evidence>
<gene>
    <name evidence="3" type="ORF">EJ357_20195</name>
</gene>
<organism evidence="3 4">
    <name type="scientific">Streptomyces cyaneochromogenes</name>
    <dbReference type="NCBI Taxonomy" id="2496836"/>
    <lineage>
        <taxon>Bacteria</taxon>
        <taxon>Bacillati</taxon>
        <taxon>Actinomycetota</taxon>
        <taxon>Actinomycetes</taxon>
        <taxon>Kitasatosporales</taxon>
        <taxon>Streptomycetaceae</taxon>
        <taxon>Streptomyces</taxon>
    </lineage>
</organism>
<keyword evidence="4" id="KW-1185">Reference proteome</keyword>
<feature type="region of interest" description="Disordered" evidence="1">
    <location>
        <begin position="1"/>
        <end position="92"/>
    </location>
</feature>
<dbReference type="PANTHER" id="PTHR33877:SF2">
    <property type="entry name" value="OS07G0170200 PROTEIN"/>
    <property type="match status" value="1"/>
</dbReference>
<reference evidence="3 4" key="1">
    <citation type="journal article" date="2019" name="Int. J. Syst. Evol. Microbiol.">
        <title>Streptomyces cyaneochromogenes sp. nov., a blue pigment-producing actinomycete from manganese-contaminated soil.</title>
        <authorList>
            <person name="Tang X."/>
            <person name="Zhao J."/>
            <person name="Li K."/>
            <person name="Chen Z."/>
            <person name="Sun Y."/>
            <person name="Gao J."/>
        </authorList>
    </citation>
    <scope>NUCLEOTIDE SEQUENCE [LARGE SCALE GENOMIC DNA]</scope>
    <source>
        <strain evidence="3 4">MK-45</strain>
    </source>
</reference>
<dbReference type="PANTHER" id="PTHR33877">
    <property type="entry name" value="SLL1193 PROTEIN"/>
    <property type="match status" value="1"/>
</dbReference>
<dbReference type="InterPro" id="IPR003615">
    <property type="entry name" value="HNH_nuc"/>
</dbReference>
<dbReference type="GO" id="GO:0008270">
    <property type="term" value="F:zinc ion binding"/>
    <property type="evidence" value="ECO:0007669"/>
    <property type="project" value="InterPro"/>
</dbReference>
<dbReference type="GO" id="GO:0003676">
    <property type="term" value="F:nucleic acid binding"/>
    <property type="evidence" value="ECO:0007669"/>
    <property type="project" value="InterPro"/>
</dbReference>
<dbReference type="Gene3D" id="1.10.30.50">
    <property type="match status" value="1"/>
</dbReference>
<dbReference type="AlphaFoldDB" id="A0A3S9M8T8"/>
<evidence type="ECO:0000256" key="1">
    <source>
        <dbReference type="SAM" id="MobiDB-lite"/>
    </source>
</evidence>
<proteinExistence type="predicted"/>
<protein>
    <submittedName>
        <fullName evidence="3">HNH endonuclease</fullName>
    </submittedName>
</protein>
<dbReference type="CDD" id="cd00085">
    <property type="entry name" value="HNHc"/>
    <property type="match status" value="1"/>
</dbReference>
<dbReference type="SMART" id="SM00507">
    <property type="entry name" value="HNHc"/>
    <property type="match status" value="1"/>
</dbReference>
<keyword evidence="3" id="KW-0255">Endonuclease</keyword>
<dbReference type="KEGG" id="scya:EJ357_20195"/>
<keyword evidence="3" id="KW-0540">Nuclease</keyword>
<accession>A0A3S9M8T8</accession>
<dbReference type="Pfam" id="PF01844">
    <property type="entry name" value="HNH"/>
    <property type="match status" value="1"/>
</dbReference>
<dbReference type="NCBIfam" id="NF040563">
    <property type="entry name" value="guided_IscB"/>
    <property type="match status" value="1"/>
</dbReference>
<evidence type="ECO:0000259" key="2">
    <source>
        <dbReference type="SMART" id="SM00507"/>
    </source>
</evidence>
<keyword evidence="3" id="KW-0378">Hydrolase</keyword>
<dbReference type="Pfam" id="PF14239">
    <property type="entry name" value="RRXRR"/>
    <property type="match status" value="1"/>
</dbReference>
<feature type="compositionally biased region" description="Basic and acidic residues" evidence="1">
    <location>
        <begin position="47"/>
        <end position="59"/>
    </location>
</feature>
<dbReference type="InterPro" id="IPR025938">
    <property type="entry name" value="RRXRR_dom"/>
</dbReference>
<dbReference type="EMBL" id="CP034539">
    <property type="protein sequence ID" value="AZQ35531.1"/>
    <property type="molecule type" value="Genomic_DNA"/>
</dbReference>
<dbReference type="InterPro" id="IPR047693">
    <property type="entry name" value="RNA-guided_IscB-like"/>
</dbReference>
<dbReference type="GO" id="GO:0004519">
    <property type="term" value="F:endonuclease activity"/>
    <property type="evidence" value="ECO:0007669"/>
    <property type="project" value="UniProtKB-KW"/>
</dbReference>
<evidence type="ECO:0000313" key="4">
    <source>
        <dbReference type="Proteomes" id="UP000280298"/>
    </source>
</evidence>
<feature type="domain" description="HNH nuclease" evidence="2">
    <location>
        <begin position="294"/>
        <end position="345"/>
    </location>
</feature>
<dbReference type="InterPro" id="IPR002711">
    <property type="entry name" value="HNH"/>
</dbReference>
<dbReference type="OrthoDB" id="9802901at2"/>
<name>A0A3S9M8T8_9ACTN</name>
<sequence length="552" mass="60422">MTTFPAGEQTHQAVLPQQPALESVGADTPGSRDETAHGHPATAWGTGREHGRGETDGRGTRPRRRHAKGATTVANAAENGSGDAPTHNPSYKGGVGASRVFVLSKDGQPLMPCHPARARELLGKGRAVVARQVPFTIRLKDRTRAESAVEGLQLRIDPGSKGTGLVLTDEKKEIDEHGTTVTVRRGLISIELQHRGEQIRSSMRKRAGYRHRRRSANCRYRAPRSDNRTRPAGWLPPSLRHRVDSTFSLAKRLGRFAPVTEIYVERVSFDTHSMSAGRPLKGAEYKQGTLAGTDARVYLRAMWNNACAYCDATGVPLNIEHLRPRSRGGSNRITNLVLACTPCNEAKGSKPVEVFLAQRPDRLARILQQIETPLHDAAAMNATRWQLTEALATLGLPVHTSTGMCTKDNRCAMGLAKTHTLDALSVGHLDHEAGDAIVRYPGQVLVAKATGRGSYARTTTDRYGFPRLRRARTKQHFGYFTGDLVRASVPTGKWAGTWIGRISVRARGQHSLTTPMGRVNVSHWNLELLQRGDGYGYSILRESAPPTSRKNG</sequence>
<dbReference type="Proteomes" id="UP000280298">
    <property type="component" value="Chromosome"/>
</dbReference>